<feature type="compositionally biased region" description="Low complexity" evidence="1">
    <location>
        <begin position="34"/>
        <end position="50"/>
    </location>
</feature>
<reference evidence="2" key="1">
    <citation type="journal article" date="2023" name="Mol. Phylogenet. Evol.">
        <title>Genome-scale phylogeny and comparative genomics of the fungal order Sordariales.</title>
        <authorList>
            <person name="Hensen N."/>
            <person name="Bonometti L."/>
            <person name="Westerberg I."/>
            <person name="Brannstrom I.O."/>
            <person name="Guillou S."/>
            <person name="Cros-Aarteil S."/>
            <person name="Calhoun S."/>
            <person name="Haridas S."/>
            <person name="Kuo A."/>
            <person name="Mondo S."/>
            <person name="Pangilinan J."/>
            <person name="Riley R."/>
            <person name="LaButti K."/>
            <person name="Andreopoulos B."/>
            <person name="Lipzen A."/>
            <person name="Chen C."/>
            <person name="Yan M."/>
            <person name="Daum C."/>
            <person name="Ng V."/>
            <person name="Clum A."/>
            <person name="Steindorff A."/>
            <person name="Ohm R.A."/>
            <person name="Martin F."/>
            <person name="Silar P."/>
            <person name="Natvig D.O."/>
            <person name="Lalanne C."/>
            <person name="Gautier V."/>
            <person name="Ament-Velasquez S.L."/>
            <person name="Kruys A."/>
            <person name="Hutchinson M.I."/>
            <person name="Powell A.J."/>
            <person name="Barry K."/>
            <person name="Miller A.N."/>
            <person name="Grigoriev I.V."/>
            <person name="Debuchy R."/>
            <person name="Gladieux P."/>
            <person name="Hiltunen Thoren M."/>
            <person name="Johannesson H."/>
        </authorList>
    </citation>
    <scope>NUCLEOTIDE SEQUENCE</scope>
    <source>
        <strain evidence="2">FGSC 1904</strain>
    </source>
</reference>
<keyword evidence="3" id="KW-1185">Reference proteome</keyword>
<organism evidence="2 3">
    <name type="scientific">Sordaria brevicollis</name>
    <dbReference type="NCBI Taxonomy" id="83679"/>
    <lineage>
        <taxon>Eukaryota</taxon>
        <taxon>Fungi</taxon>
        <taxon>Dikarya</taxon>
        <taxon>Ascomycota</taxon>
        <taxon>Pezizomycotina</taxon>
        <taxon>Sordariomycetes</taxon>
        <taxon>Sordariomycetidae</taxon>
        <taxon>Sordariales</taxon>
        <taxon>Sordariaceae</taxon>
        <taxon>Sordaria</taxon>
    </lineage>
</organism>
<feature type="compositionally biased region" description="Low complexity" evidence="1">
    <location>
        <begin position="359"/>
        <end position="377"/>
    </location>
</feature>
<dbReference type="Proteomes" id="UP001281003">
    <property type="component" value="Unassembled WGS sequence"/>
</dbReference>
<feature type="region of interest" description="Disordered" evidence="1">
    <location>
        <begin position="1"/>
        <end position="52"/>
    </location>
</feature>
<feature type="compositionally biased region" description="Basic and acidic residues" evidence="1">
    <location>
        <begin position="339"/>
        <end position="358"/>
    </location>
</feature>
<dbReference type="EMBL" id="JAUTDP010000001">
    <property type="protein sequence ID" value="KAK3402625.1"/>
    <property type="molecule type" value="Genomic_DNA"/>
</dbReference>
<feature type="region of interest" description="Disordered" evidence="1">
    <location>
        <begin position="201"/>
        <end position="257"/>
    </location>
</feature>
<feature type="region of interest" description="Disordered" evidence="1">
    <location>
        <begin position="429"/>
        <end position="459"/>
    </location>
</feature>
<reference evidence="2" key="2">
    <citation type="submission" date="2023-07" db="EMBL/GenBank/DDBJ databases">
        <authorList>
            <consortium name="Lawrence Berkeley National Laboratory"/>
            <person name="Haridas S."/>
            <person name="Hensen N."/>
            <person name="Bonometti L."/>
            <person name="Westerberg I."/>
            <person name="Brannstrom I.O."/>
            <person name="Guillou S."/>
            <person name="Cros-Aarteil S."/>
            <person name="Calhoun S."/>
            <person name="Kuo A."/>
            <person name="Mondo S."/>
            <person name="Pangilinan J."/>
            <person name="Riley R."/>
            <person name="LaButti K."/>
            <person name="Andreopoulos B."/>
            <person name="Lipzen A."/>
            <person name="Chen C."/>
            <person name="Yanf M."/>
            <person name="Daum C."/>
            <person name="Ng V."/>
            <person name="Clum A."/>
            <person name="Steindorff A."/>
            <person name="Ohm R."/>
            <person name="Martin F."/>
            <person name="Silar P."/>
            <person name="Natvig D."/>
            <person name="Lalanne C."/>
            <person name="Gautier V."/>
            <person name="Ament-velasquez S.L."/>
            <person name="Kruys A."/>
            <person name="Hutchinson M.I."/>
            <person name="Powell A.J."/>
            <person name="Barry K."/>
            <person name="Miller A.N."/>
            <person name="Grigoriev I.V."/>
            <person name="Debuchy R."/>
            <person name="Gladieux P."/>
            <person name="Thoren M.H."/>
            <person name="Johannesson H."/>
        </authorList>
    </citation>
    <scope>NUCLEOTIDE SEQUENCE</scope>
    <source>
        <strain evidence="2">FGSC 1904</strain>
    </source>
</reference>
<sequence length="663" mass="72760">MDGTVQQKASDSREQIMAPSESWKARRSYGRVQAASSSSPSPAPAALAGSADGGGGGLGAVAPVVGGGGGAAVVVVAAAAAGGGGGGGGAAANSHVGISGHLVNKACQEGKKGTGKGSRWQLQSRELEKCPVKDCTIERWQIQQREGVDLKEHVARKLAGFSVKVSRITSRRGAHRKYLTAQLLENGSRKVRVFGNHAMSKKNENMSNGEEETGNHESRMIEDRKVSRRQVPAPDEEIEHLRSRSGAAGPCDHKLLSTQSPSTLQEFVNLGSRELQDRVILPRREAGKRQVPRYTHDSPRRPSRLDDLRGTMSPYLQIQKGRWRLHLHVIRHQAPGTGDDCKRSSGKDHGWRGPERLRSGTTGSLSSGRRAASSESRTCWREGTGREGALRVCPAVPLEVDGSGWMKRGSGFWLTPARLCREAWALRSGSGNSKEPLSPLESVSRPRAEPSLPATHSPGVDSCCTRTRVSKFLNQKMLVRTCTFVDDRRTSFKVPVQYVRHVQETERLPALPMESITTSNHRATRRSPLLLPRREGTLEMGKCLPSIDESGLMKVLSSSRHVTRGPLLQMPFSWTHPLLFCQCRQSPSKQDRTQKARTIMLTLKTNGRESKTWLRGKEECPDMVGLGNFSIRVGHGSVHSLVYHSPQMLCWRNVTKWERQRQG</sequence>
<gene>
    <name evidence="2" type="ORF">B0T20DRAFT_388325</name>
</gene>
<comment type="caution">
    <text evidence="2">The sequence shown here is derived from an EMBL/GenBank/DDBJ whole genome shotgun (WGS) entry which is preliminary data.</text>
</comment>
<accession>A0AAE0UG66</accession>
<dbReference type="AlphaFoldDB" id="A0AAE0UG66"/>
<feature type="compositionally biased region" description="Basic and acidic residues" evidence="1">
    <location>
        <begin position="213"/>
        <end position="225"/>
    </location>
</feature>
<evidence type="ECO:0000313" key="3">
    <source>
        <dbReference type="Proteomes" id="UP001281003"/>
    </source>
</evidence>
<feature type="region of interest" description="Disordered" evidence="1">
    <location>
        <begin position="334"/>
        <end position="379"/>
    </location>
</feature>
<evidence type="ECO:0000313" key="2">
    <source>
        <dbReference type="EMBL" id="KAK3402625.1"/>
    </source>
</evidence>
<protein>
    <submittedName>
        <fullName evidence="2">Uncharacterized protein</fullName>
    </submittedName>
</protein>
<feature type="region of interest" description="Disordered" evidence="1">
    <location>
        <begin position="283"/>
        <end position="308"/>
    </location>
</feature>
<evidence type="ECO:0000256" key="1">
    <source>
        <dbReference type="SAM" id="MobiDB-lite"/>
    </source>
</evidence>
<name>A0AAE0UG66_SORBR</name>
<proteinExistence type="predicted"/>